<accession>A0A9W4JSK4</accession>
<evidence type="ECO:0000313" key="2">
    <source>
        <dbReference type="Proteomes" id="UP001152646"/>
    </source>
</evidence>
<dbReference type="InterPro" id="IPR036188">
    <property type="entry name" value="FAD/NAD-bd_sf"/>
</dbReference>
<dbReference type="OrthoDB" id="68575at2759"/>
<dbReference type="Pfam" id="PF13450">
    <property type="entry name" value="NAD_binding_8"/>
    <property type="match status" value="1"/>
</dbReference>
<dbReference type="Proteomes" id="UP001152646">
    <property type="component" value="Unassembled WGS sequence"/>
</dbReference>
<sequence>MLTASVFRTQPAIMRSLAFIAVAIGTILPFCSAKSLSDIIYRDVAVIGGGASGAYAAVRIRDDFHKSIALIEKQDILGGMVDTYIDKKTGNTFDYGVQGFLNVSGATDFFARFHISIGSGAASPSLITEYIDFRTGDKVEFQPPSSAKQIAAIAKFLKVIEPWESMLFPGYWNFPEPSDIPEDFLIPFGKFLTKYGLEDGAPIIYSSTGLGVGNMSEVATMFALQSFGWDMARALTGQMGLFTPTTGGNQALYNAVAKDLGDNVLYSSTVVNSHRTEKGVTLTVRNHKTKKDTVIHARRLLVAIEPTDENVKPLDLSSFESKTLSKLTYSNEYAGLVDNKVFNSSYYYFNLPSSAAPDNTLVYQEDPMVASFQYTGLNNLFRVMVIGNTTTTADEAKALSQDSFNALLKAGRLSGYNEYQELSWATFATHGAMHARVTVEQVKEGFFQDLYKLQGARSTWWTGGAFAANFQTQLWKFDEGLIPKILKGL</sequence>
<evidence type="ECO:0008006" key="3">
    <source>
        <dbReference type="Google" id="ProtNLM"/>
    </source>
</evidence>
<dbReference type="Gene3D" id="1.10.405.20">
    <property type="match status" value="1"/>
</dbReference>
<organism evidence="1 2">
    <name type="scientific">Penicillium salamii</name>
    <dbReference type="NCBI Taxonomy" id="1612424"/>
    <lineage>
        <taxon>Eukaryota</taxon>
        <taxon>Fungi</taxon>
        <taxon>Dikarya</taxon>
        <taxon>Ascomycota</taxon>
        <taxon>Pezizomycotina</taxon>
        <taxon>Eurotiomycetes</taxon>
        <taxon>Eurotiomycetidae</taxon>
        <taxon>Eurotiales</taxon>
        <taxon>Aspergillaceae</taxon>
        <taxon>Penicillium</taxon>
    </lineage>
</organism>
<evidence type="ECO:0000313" key="1">
    <source>
        <dbReference type="EMBL" id="CAG8418617.1"/>
    </source>
</evidence>
<comment type="caution">
    <text evidence="1">The sequence shown here is derived from an EMBL/GenBank/DDBJ whole genome shotgun (WGS) entry which is preliminary data.</text>
</comment>
<reference evidence="1" key="1">
    <citation type="submission" date="2021-07" db="EMBL/GenBank/DDBJ databases">
        <authorList>
            <person name="Branca A.L. A."/>
        </authorList>
    </citation>
    <scope>NUCLEOTIDE SEQUENCE</scope>
</reference>
<gene>
    <name evidence="1" type="ORF">PSALAMII_LOCUS9966</name>
</gene>
<protein>
    <recommendedName>
        <fullName evidence="3">Amine oxidase domain-containing protein</fullName>
    </recommendedName>
</protein>
<dbReference type="Gene3D" id="3.50.50.60">
    <property type="entry name" value="FAD/NAD(P)-binding domain"/>
    <property type="match status" value="1"/>
</dbReference>
<dbReference type="SUPFAM" id="SSF51905">
    <property type="entry name" value="FAD/NAD(P)-binding domain"/>
    <property type="match status" value="1"/>
</dbReference>
<dbReference type="Gene3D" id="3.30.70.1990">
    <property type="match status" value="1"/>
</dbReference>
<proteinExistence type="predicted"/>
<dbReference type="AlphaFoldDB" id="A0A9W4JSK4"/>
<dbReference type="EMBL" id="CAJVPA010000236">
    <property type="protein sequence ID" value="CAG8418617.1"/>
    <property type="molecule type" value="Genomic_DNA"/>
</dbReference>
<name>A0A9W4JSK4_9EURO</name>